<dbReference type="SUPFAM" id="SSF81822">
    <property type="entry name" value="RuBisCo LSMT C-terminal, substrate-binding domain"/>
    <property type="match status" value="1"/>
</dbReference>
<comment type="similarity">
    <text evidence="7">Belongs to the class V-like SAM-binding methyltransferase superfamily. SETD3 actin-histidine methyltransferase family.</text>
</comment>
<evidence type="ECO:0000256" key="2">
    <source>
        <dbReference type="ARBA" id="ARBA00022490"/>
    </source>
</evidence>
<keyword evidence="6" id="KW-0009">Actin-binding</keyword>
<evidence type="ECO:0000256" key="7">
    <source>
        <dbReference type="PROSITE-ProRule" id="PRU00898"/>
    </source>
</evidence>
<organism evidence="9 10">
    <name type="scientific">Araneus ventricosus</name>
    <name type="common">Orbweaver spider</name>
    <name type="synonym">Epeira ventricosa</name>
    <dbReference type="NCBI Taxonomy" id="182803"/>
    <lineage>
        <taxon>Eukaryota</taxon>
        <taxon>Metazoa</taxon>
        <taxon>Ecdysozoa</taxon>
        <taxon>Arthropoda</taxon>
        <taxon>Chelicerata</taxon>
        <taxon>Arachnida</taxon>
        <taxon>Araneae</taxon>
        <taxon>Araneomorphae</taxon>
        <taxon>Entelegynae</taxon>
        <taxon>Araneoidea</taxon>
        <taxon>Araneidae</taxon>
        <taxon>Araneus</taxon>
    </lineage>
</organism>
<dbReference type="GO" id="GO:0018064">
    <property type="term" value="F:protein-L-histidine N-tele-methyltransferase activity"/>
    <property type="evidence" value="ECO:0007669"/>
    <property type="project" value="UniProtKB-EC"/>
</dbReference>
<dbReference type="Proteomes" id="UP000499080">
    <property type="component" value="Unassembled WGS sequence"/>
</dbReference>
<comment type="catalytic activity">
    <reaction evidence="7">
        <text>L-histidyl-[protein] + S-adenosyl-L-methionine = N(tele)-methyl-L-histidyl-[protein] + S-adenosyl-L-homocysteine + H(+)</text>
        <dbReference type="Rhea" id="RHEA:19369"/>
        <dbReference type="Rhea" id="RHEA-COMP:9745"/>
        <dbReference type="Rhea" id="RHEA-COMP:11600"/>
        <dbReference type="ChEBI" id="CHEBI:15378"/>
        <dbReference type="ChEBI" id="CHEBI:16367"/>
        <dbReference type="ChEBI" id="CHEBI:29979"/>
        <dbReference type="ChEBI" id="CHEBI:57856"/>
        <dbReference type="ChEBI" id="CHEBI:59789"/>
        <dbReference type="EC" id="2.1.1.85"/>
    </reaction>
</comment>
<evidence type="ECO:0000259" key="8">
    <source>
        <dbReference type="PROSITE" id="PS50280"/>
    </source>
</evidence>
<keyword evidence="10" id="KW-1185">Reference proteome</keyword>
<keyword evidence="4 7" id="KW-0808">Transferase</keyword>
<keyword evidence="2" id="KW-0963">Cytoplasm</keyword>
<dbReference type="GO" id="GO:0032259">
    <property type="term" value="P:methylation"/>
    <property type="evidence" value="ECO:0007669"/>
    <property type="project" value="UniProtKB-KW"/>
</dbReference>
<dbReference type="GO" id="GO:0016279">
    <property type="term" value="F:protein-lysine N-methyltransferase activity"/>
    <property type="evidence" value="ECO:0007669"/>
    <property type="project" value="TreeGrafter"/>
</dbReference>
<dbReference type="EMBL" id="BGPR01000616">
    <property type="protein sequence ID" value="GBM28662.1"/>
    <property type="molecule type" value="Genomic_DNA"/>
</dbReference>
<protein>
    <recommendedName>
        <fullName evidence="7">protein-histidine N-methyltransferase</fullName>
        <ecNumber evidence="7">2.1.1.85</ecNumber>
    </recommendedName>
</protein>
<dbReference type="GO" id="GO:0005737">
    <property type="term" value="C:cytoplasm"/>
    <property type="evidence" value="ECO:0007669"/>
    <property type="project" value="UniProtKB-SubCell"/>
</dbReference>
<dbReference type="AlphaFoldDB" id="A0A4Y2EHN6"/>
<dbReference type="InterPro" id="IPR046341">
    <property type="entry name" value="SET_dom_sf"/>
</dbReference>
<proteinExistence type="inferred from homology"/>
<sequence length="468" mass="54582">MKKIPKQVKEQLKPLVQKLLTKCSSAKALTKKAEWDEMVEIFETLDAIQDLEKNYKIPFPDRKNNWERFYEWCEENGADFSSIEVQEIKEGNFGTVAKRNIKENEAFLKVPRKIMMSEISAKKSRLGPLISSDPILQHMPNVQVAMHLLTELLDPKSFWLPYISILPSSYSTILYFTLNEIKELQKSPVIDEVFKLIRSVIRQYCYFFQLFQRDTYAKSLNIGLYFTYDLYRWAVSCAMTRQNILPNYDGKQQVTTLVPLFDMCNHSNGRLSTDFDVQNDTLISYSFKSFSQGEEVFMFYGPRTNAEFMVHNGFVYPENENDAVEIKLGISKNDPLYNQKNELCNKLKISVNGPFYLYKENCVNDELLTFLEINVMNSGELEHVLNEKEESTDLLSEQFSDLKRRAFSFLKDRVNLLLKAYGSTVEEDEDLLKQNILESVHHYLAVQLRICEKKILSAAYQYCIKKLS</sequence>
<dbReference type="GO" id="GO:0003779">
    <property type="term" value="F:actin binding"/>
    <property type="evidence" value="ECO:0007669"/>
    <property type="project" value="UniProtKB-KW"/>
</dbReference>
<evidence type="ECO:0000313" key="10">
    <source>
        <dbReference type="Proteomes" id="UP000499080"/>
    </source>
</evidence>
<keyword evidence="5 7" id="KW-0949">S-adenosyl-L-methionine</keyword>
<evidence type="ECO:0000256" key="4">
    <source>
        <dbReference type="ARBA" id="ARBA00022679"/>
    </source>
</evidence>
<dbReference type="CDD" id="cd19176">
    <property type="entry name" value="SET_SETD3"/>
    <property type="match status" value="1"/>
</dbReference>
<dbReference type="InterPro" id="IPR001214">
    <property type="entry name" value="SET_dom"/>
</dbReference>
<evidence type="ECO:0000256" key="5">
    <source>
        <dbReference type="ARBA" id="ARBA00022691"/>
    </source>
</evidence>
<dbReference type="SUPFAM" id="SSF82199">
    <property type="entry name" value="SET domain"/>
    <property type="match status" value="1"/>
</dbReference>
<dbReference type="Gene3D" id="3.90.1410.10">
    <property type="entry name" value="set domain protein methyltransferase, domain 1"/>
    <property type="match status" value="1"/>
</dbReference>
<evidence type="ECO:0000256" key="3">
    <source>
        <dbReference type="ARBA" id="ARBA00022603"/>
    </source>
</evidence>
<dbReference type="PROSITE" id="PS50280">
    <property type="entry name" value="SET"/>
    <property type="match status" value="1"/>
</dbReference>
<evidence type="ECO:0000256" key="1">
    <source>
        <dbReference type="ARBA" id="ARBA00004496"/>
    </source>
</evidence>
<dbReference type="Pfam" id="PF09273">
    <property type="entry name" value="Rubis-subs-bind"/>
    <property type="match status" value="1"/>
</dbReference>
<name>A0A4Y2EHN6_ARAVE</name>
<dbReference type="Gene3D" id="3.90.1420.10">
    <property type="entry name" value="Rubisco LSMT, substrate-binding domain"/>
    <property type="match status" value="1"/>
</dbReference>
<dbReference type="EC" id="2.1.1.85" evidence="7"/>
<reference evidence="9 10" key="1">
    <citation type="journal article" date="2019" name="Sci. Rep.">
        <title>Orb-weaving spider Araneus ventricosus genome elucidates the spidroin gene catalogue.</title>
        <authorList>
            <person name="Kono N."/>
            <person name="Nakamura H."/>
            <person name="Ohtoshi R."/>
            <person name="Moran D.A.P."/>
            <person name="Shinohara A."/>
            <person name="Yoshida Y."/>
            <person name="Fujiwara M."/>
            <person name="Mori M."/>
            <person name="Tomita M."/>
            <person name="Arakawa K."/>
        </authorList>
    </citation>
    <scope>NUCLEOTIDE SEQUENCE [LARGE SCALE GENOMIC DNA]</scope>
</reference>
<gene>
    <name evidence="9" type="primary">SETD3</name>
    <name evidence="9" type="ORF">AVEN_634_1</name>
</gene>
<comment type="caution">
    <text evidence="9">The sequence shown here is derived from an EMBL/GenBank/DDBJ whole genome shotgun (WGS) entry which is preliminary data.</text>
</comment>
<dbReference type="OrthoDB" id="6410874at2759"/>
<dbReference type="InterPro" id="IPR044428">
    <property type="entry name" value="SETD3_SET"/>
</dbReference>
<evidence type="ECO:0000313" key="9">
    <source>
        <dbReference type="EMBL" id="GBM28662.1"/>
    </source>
</evidence>
<dbReference type="PANTHER" id="PTHR13271:SF47">
    <property type="entry name" value="ACTIN-HISTIDINE N-METHYLTRANSFERASE"/>
    <property type="match status" value="1"/>
</dbReference>
<keyword evidence="3 7" id="KW-0489">Methyltransferase</keyword>
<dbReference type="PROSITE" id="PS51565">
    <property type="entry name" value="SAM_MT85_SETD3"/>
    <property type="match status" value="1"/>
</dbReference>
<dbReference type="InterPro" id="IPR050600">
    <property type="entry name" value="SETD3_SETD6_MTase"/>
</dbReference>
<comment type="subcellular location">
    <subcellularLocation>
        <location evidence="1">Cytoplasm</location>
    </subcellularLocation>
</comment>
<dbReference type="InterPro" id="IPR036464">
    <property type="entry name" value="Rubisco_LSMT_subst-bd_sf"/>
</dbReference>
<accession>A0A4Y2EHN6</accession>
<dbReference type="PANTHER" id="PTHR13271">
    <property type="entry name" value="UNCHARACTERIZED PUTATIVE METHYLTRANSFERASE"/>
    <property type="match status" value="1"/>
</dbReference>
<evidence type="ECO:0000256" key="6">
    <source>
        <dbReference type="ARBA" id="ARBA00023203"/>
    </source>
</evidence>
<dbReference type="Pfam" id="PF00856">
    <property type="entry name" value="SET"/>
    <property type="match status" value="1"/>
</dbReference>
<feature type="domain" description="SET" evidence="8">
    <location>
        <begin position="78"/>
        <end position="301"/>
    </location>
</feature>
<dbReference type="InterPro" id="IPR015353">
    <property type="entry name" value="Rubisco_LSMT_subst-bd"/>
</dbReference>
<dbReference type="InterPro" id="IPR025785">
    <property type="entry name" value="SETD3"/>
</dbReference>